<evidence type="ECO:0000259" key="2">
    <source>
        <dbReference type="Pfam" id="PF13439"/>
    </source>
</evidence>
<feature type="domain" description="Glycosyl transferase family 1" evidence="1">
    <location>
        <begin position="176"/>
        <end position="316"/>
    </location>
</feature>
<dbReference type="STRING" id="1069081.SAMN05660197_1317"/>
<keyword evidence="4" id="KW-1185">Reference proteome</keyword>
<dbReference type="InterPro" id="IPR001296">
    <property type="entry name" value="Glyco_trans_1"/>
</dbReference>
<dbReference type="AlphaFoldDB" id="A0A1W1WT85"/>
<name>A0A1W1WT85_9BACT</name>
<dbReference type="Gene3D" id="3.40.50.2000">
    <property type="entry name" value="Glycogen Phosphorylase B"/>
    <property type="match status" value="2"/>
</dbReference>
<evidence type="ECO:0000259" key="1">
    <source>
        <dbReference type="Pfam" id="PF00534"/>
    </source>
</evidence>
<keyword evidence="3" id="KW-0808">Transferase</keyword>
<accession>A0A1W1WT85</accession>
<protein>
    <submittedName>
        <fullName evidence="3">Glycosyltransferase involved in cell wall bisynthesis</fullName>
    </submittedName>
</protein>
<reference evidence="4" key="1">
    <citation type="submission" date="2017-04" db="EMBL/GenBank/DDBJ databases">
        <authorList>
            <person name="Varghese N."/>
            <person name="Submissions S."/>
        </authorList>
    </citation>
    <scope>NUCLEOTIDE SEQUENCE [LARGE SCALE GENOMIC DNA]</scope>
    <source>
        <strain evidence="4">DSM 16512</strain>
    </source>
</reference>
<proteinExistence type="predicted"/>
<evidence type="ECO:0000313" key="4">
    <source>
        <dbReference type="Proteomes" id="UP000192602"/>
    </source>
</evidence>
<dbReference type="SUPFAM" id="SSF53756">
    <property type="entry name" value="UDP-Glycosyltransferase/glycogen phosphorylase"/>
    <property type="match status" value="1"/>
</dbReference>
<dbReference type="GO" id="GO:0016757">
    <property type="term" value="F:glycosyltransferase activity"/>
    <property type="evidence" value="ECO:0007669"/>
    <property type="project" value="InterPro"/>
</dbReference>
<dbReference type="Proteomes" id="UP000192602">
    <property type="component" value="Unassembled WGS sequence"/>
</dbReference>
<dbReference type="PANTHER" id="PTHR12526:SF630">
    <property type="entry name" value="GLYCOSYLTRANSFERASE"/>
    <property type="match status" value="1"/>
</dbReference>
<dbReference type="PANTHER" id="PTHR12526">
    <property type="entry name" value="GLYCOSYLTRANSFERASE"/>
    <property type="match status" value="1"/>
</dbReference>
<evidence type="ECO:0000313" key="3">
    <source>
        <dbReference type="EMBL" id="SMC09504.1"/>
    </source>
</evidence>
<gene>
    <name evidence="3" type="ORF">SAMN05660197_1317</name>
</gene>
<dbReference type="RefSeq" id="WP_084275730.1">
    <property type="nucleotide sequence ID" value="NZ_AP026671.1"/>
</dbReference>
<dbReference type="Pfam" id="PF13439">
    <property type="entry name" value="Glyco_transf_4"/>
    <property type="match status" value="1"/>
</dbReference>
<dbReference type="InterPro" id="IPR028098">
    <property type="entry name" value="Glyco_trans_4-like_N"/>
</dbReference>
<dbReference type="Pfam" id="PF00534">
    <property type="entry name" value="Glycos_transf_1"/>
    <property type="match status" value="1"/>
</dbReference>
<dbReference type="EMBL" id="FWWZ01000001">
    <property type="protein sequence ID" value="SMC09504.1"/>
    <property type="molecule type" value="Genomic_DNA"/>
</dbReference>
<feature type="domain" description="Glycosyltransferase subfamily 4-like N-terminal" evidence="2">
    <location>
        <begin position="59"/>
        <end position="166"/>
    </location>
</feature>
<sequence>MKKILFMVTKSENGGAQKWTKEQINICSEDFQCFLATDENGWLVKSVNVQDKLLDKLIHKRFSIWYLMKLNHFIKKNRINLIVASSANAGIYSRLVKLLNPQIKVIYVSHGWSSIYNGGKLAFLYIFIEKQLSKISDSILCISKKDFQNAKQLIGINEKKLKWITNKIFPVKNNLIKTNHNKNKKIKILTVARLEHPKRVDLLIEATKNLRNIELHIIGDGSQRNYLKSIKHKNVVFHWEIDGFNDFSSYDIFALISDSEGLPLSALEAMSAGLPIILSDVGGCSELIENNGVLVINDVECIQKAIEKCILNMNQYKEGSKILFNKKFNLNTFKYEFLNYYKAIINYNINYNKIKQSFYIT</sequence>
<organism evidence="3 4">
    <name type="scientific">Nitratiruptor tergarcus DSM 16512</name>
    <dbReference type="NCBI Taxonomy" id="1069081"/>
    <lineage>
        <taxon>Bacteria</taxon>
        <taxon>Pseudomonadati</taxon>
        <taxon>Campylobacterota</taxon>
        <taxon>Epsilonproteobacteria</taxon>
        <taxon>Nautiliales</taxon>
        <taxon>Nitratiruptoraceae</taxon>
        <taxon>Nitratiruptor</taxon>
    </lineage>
</organism>
<dbReference type="OrthoDB" id="1522162at2"/>